<dbReference type="KEGG" id="nve:5518752"/>
<dbReference type="AlphaFoldDB" id="A7RPU2"/>
<dbReference type="Pfam" id="PF01082">
    <property type="entry name" value="Cu2_monooxygen"/>
    <property type="match status" value="1"/>
</dbReference>
<dbReference type="InterPro" id="IPR024548">
    <property type="entry name" value="Cu2_monoox_C"/>
</dbReference>
<dbReference type="InterPro" id="IPR036939">
    <property type="entry name" value="Cu2_ascorb_mOase_N_sf"/>
</dbReference>
<dbReference type="InParanoid" id="A7RPU2"/>
<reference evidence="6 7" key="1">
    <citation type="journal article" date="2007" name="Science">
        <title>Sea anemone genome reveals ancestral eumetazoan gene repertoire and genomic organization.</title>
        <authorList>
            <person name="Putnam N.H."/>
            <person name="Srivastava M."/>
            <person name="Hellsten U."/>
            <person name="Dirks B."/>
            <person name="Chapman J."/>
            <person name="Salamov A."/>
            <person name="Terry A."/>
            <person name="Shapiro H."/>
            <person name="Lindquist E."/>
            <person name="Kapitonov V.V."/>
            <person name="Jurka J."/>
            <person name="Genikhovich G."/>
            <person name="Grigoriev I.V."/>
            <person name="Lucas S.M."/>
            <person name="Steele R.E."/>
            <person name="Finnerty J.R."/>
            <person name="Technau U."/>
            <person name="Martindale M.Q."/>
            <person name="Rokhsar D.S."/>
        </authorList>
    </citation>
    <scope>NUCLEOTIDE SEQUENCE [LARGE SCALE GENOMIC DNA]</scope>
    <source>
        <strain evidence="7">CH2 X CH6</strain>
    </source>
</reference>
<dbReference type="PhylomeDB" id="A7RPU2"/>
<sequence length="282" mass="31519">MCDWLQVEPIVTPGNEGYVHHTVVYGCKSTFNPNLTTVTGPCYDRINMPPDITSCAGQSSLWAWAVGAGPFFYPKHVGFAIGAGHGPRYVVMEVHYDNPSNTEGVADYSGLRFHHTAQTRMYDAGMIWAGWAPFDAMIIPPQQKEWISVGYCSGECTEAGFAQSTLPDKGINIIAILLHTHLQGVKIWTRHIRDGVELLEVARDDNYDFNFQEFQVLPEEVHVKPGDDLVQVCHYQTMDKTEPVVGGLGTPEEMCMAFIVYYPKVELTKCWSVNDVRLDLGK</sequence>
<dbReference type="Proteomes" id="UP000001593">
    <property type="component" value="Unassembled WGS sequence"/>
</dbReference>
<dbReference type="InterPro" id="IPR000323">
    <property type="entry name" value="Cu2_ascorb_mOase_N"/>
</dbReference>
<dbReference type="HOGENOM" id="CLU_017939_4_0_1"/>
<dbReference type="InterPro" id="IPR000945">
    <property type="entry name" value="DBH-like"/>
</dbReference>
<dbReference type="GO" id="GO:0006589">
    <property type="term" value="P:octopamine biosynthetic process"/>
    <property type="evidence" value="ECO:0000318"/>
    <property type="project" value="GO_Central"/>
</dbReference>
<dbReference type="FunFam" id="2.60.120.230:FF:000001">
    <property type="entry name" value="Monooxygenase, DBH-like 1"/>
    <property type="match status" value="1"/>
</dbReference>
<dbReference type="GO" id="GO:0042421">
    <property type="term" value="P:norepinephrine biosynthetic process"/>
    <property type="evidence" value="ECO:0000318"/>
    <property type="project" value="GO_Central"/>
</dbReference>
<dbReference type="GO" id="GO:0004500">
    <property type="term" value="F:dopamine beta-monooxygenase activity"/>
    <property type="evidence" value="ECO:0000318"/>
    <property type="project" value="GO_Central"/>
</dbReference>
<dbReference type="Pfam" id="PF03712">
    <property type="entry name" value="Cu2_monoox_C"/>
    <property type="match status" value="1"/>
</dbReference>
<dbReference type="EMBL" id="DS469526">
    <property type="protein sequence ID" value="EDO46568.1"/>
    <property type="molecule type" value="Genomic_DNA"/>
</dbReference>
<evidence type="ECO:0008006" key="8">
    <source>
        <dbReference type="Google" id="ProtNLM"/>
    </source>
</evidence>
<keyword evidence="7" id="KW-1185">Reference proteome</keyword>
<protein>
    <recommendedName>
        <fullName evidence="8">Peptidylglycine monooxygenase</fullName>
    </recommendedName>
</protein>
<accession>A7RPU2</accession>
<name>A7RPU2_NEMVE</name>
<dbReference type="eggNOG" id="KOG3568">
    <property type="taxonomic scope" value="Eukaryota"/>
</dbReference>
<evidence type="ECO:0000256" key="3">
    <source>
        <dbReference type="ARBA" id="ARBA00023180"/>
    </source>
</evidence>
<dbReference type="InterPro" id="IPR008977">
    <property type="entry name" value="PHM/PNGase_F_dom_sf"/>
</dbReference>
<feature type="domain" description="Copper type II ascorbate-dependent monooxygenase C-terminal" evidence="5">
    <location>
        <begin position="122"/>
        <end position="274"/>
    </location>
</feature>
<dbReference type="SUPFAM" id="SSF49742">
    <property type="entry name" value="PHM/PNGase F"/>
    <property type="match status" value="2"/>
</dbReference>
<evidence type="ECO:0000256" key="1">
    <source>
        <dbReference type="ARBA" id="ARBA00010676"/>
    </source>
</evidence>
<evidence type="ECO:0000313" key="7">
    <source>
        <dbReference type="Proteomes" id="UP000001593"/>
    </source>
</evidence>
<gene>
    <name evidence="6" type="ORF">NEMVEDRAFT_v1g89064</name>
</gene>
<dbReference type="OMA" id="LEYCESE"/>
<organism evidence="6 7">
    <name type="scientific">Nematostella vectensis</name>
    <name type="common">Starlet sea anemone</name>
    <dbReference type="NCBI Taxonomy" id="45351"/>
    <lineage>
        <taxon>Eukaryota</taxon>
        <taxon>Metazoa</taxon>
        <taxon>Cnidaria</taxon>
        <taxon>Anthozoa</taxon>
        <taxon>Hexacorallia</taxon>
        <taxon>Actiniaria</taxon>
        <taxon>Edwardsiidae</taxon>
        <taxon>Nematostella</taxon>
    </lineage>
</organism>
<evidence type="ECO:0000259" key="5">
    <source>
        <dbReference type="Pfam" id="PF03712"/>
    </source>
</evidence>
<keyword evidence="3" id="KW-0325">Glycoprotein</keyword>
<dbReference type="InterPro" id="IPR014784">
    <property type="entry name" value="Cu2_ascorb_mOase-like_C"/>
</dbReference>
<dbReference type="GO" id="GO:0030667">
    <property type="term" value="C:secretory granule membrane"/>
    <property type="evidence" value="ECO:0000318"/>
    <property type="project" value="GO_Central"/>
</dbReference>
<dbReference type="PANTHER" id="PTHR10157:SF23">
    <property type="entry name" value="MOXD1 HOMOLOG 1"/>
    <property type="match status" value="1"/>
</dbReference>
<comment type="similarity">
    <text evidence="1">Belongs to the copper type II ascorbate-dependent monooxygenase family.</text>
</comment>
<dbReference type="PANTHER" id="PTHR10157">
    <property type="entry name" value="DOPAMINE BETA HYDROXYLASE RELATED"/>
    <property type="match status" value="1"/>
</dbReference>
<evidence type="ECO:0000313" key="6">
    <source>
        <dbReference type="EMBL" id="EDO46568.1"/>
    </source>
</evidence>
<dbReference type="GO" id="GO:0005507">
    <property type="term" value="F:copper ion binding"/>
    <property type="evidence" value="ECO:0007669"/>
    <property type="project" value="InterPro"/>
</dbReference>
<evidence type="ECO:0000256" key="2">
    <source>
        <dbReference type="ARBA" id="ARBA00023157"/>
    </source>
</evidence>
<dbReference type="GO" id="GO:0005615">
    <property type="term" value="C:extracellular space"/>
    <property type="evidence" value="ECO:0000318"/>
    <property type="project" value="GO_Central"/>
</dbReference>
<proteinExistence type="inferred from homology"/>
<dbReference type="FunFam" id="2.60.120.310:FF:000011">
    <property type="entry name" value="Predicted protein"/>
    <property type="match status" value="1"/>
</dbReference>
<keyword evidence="2" id="KW-1015">Disulfide bond</keyword>
<dbReference type="Gene3D" id="2.60.120.230">
    <property type="match status" value="1"/>
</dbReference>
<evidence type="ECO:0000259" key="4">
    <source>
        <dbReference type="Pfam" id="PF01082"/>
    </source>
</evidence>
<dbReference type="Gene3D" id="2.60.120.310">
    <property type="entry name" value="Copper type II, ascorbate-dependent monooxygenase, N-terminal domain"/>
    <property type="match status" value="1"/>
</dbReference>
<dbReference type="GO" id="GO:0042420">
    <property type="term" value="P:dopamine catabolic process"/>
    <property type="evidence" value="ECO:0000318"/>
    <property type="project" value="GO_Central"/>
</dbReference>
<feature type="domain" description="Copper type II ascorbate-dependent monooxygenase N-terminal" evidence="4">
    <location>
        <begin position="6"/>
        <end position="102"/>
    </location>
</feature>